<evidence type="ECO:0000256" key="5">
    <source>
        <dbReference type="ARBA" id="ARBA00022723"/>
    </source>
</evidence>
<keyword evidence="10" id="KW-1185">Reference proteome</keyword>
<dbReference type="InterPro" id="IPR034466">
    <property type="entry name" value="Methyltransferase_Class_B"/>
</dbReference>
<comment type="caution">
    <text evidence="9">The sequence shown here is derived from an EMBL/GenBank/DDBJ whole genome shotgun (WGS) entry which is preliminary data.</text>
</comment>
<evidence type="ECO:0000256" key="7">
    <source>
        <dbReference type="ARBA" id="ARBA00023014"/>
    </source>
</evidence>
<sequence>MNNMIDCFLVGHNEMPFSGYESNLRKMGTDSGAYRDLSKSILTINKKILPISDVINIVGASTPGHTTFRPFNMLETHSNAIGYLGTYLHRRGFTFDYVNSFQDEKEYFGDLLKAGRIRTVAIITTLYVSVFPILEIMEFVRKYSNKVKVIVGGPFISTQIRTQDSTFVNYLFRSIGADFYVNSSQGELTLVNILNTLRENGSPANLYNTYYKSGTEYLPTPELKEDNKLVDNTVNWDLFAHRVHEHVAVRTAISCPYKCSFCGFPAHAGDYQTTDVAPIIEELKLLSKIPTLKSVHFVDDTFNIPKERFKTLLREKIRHGFDFKWHSYYRCQFADDETMKLMKESGCEGVFLGIESGSNRILKNMDKAATAEHYRRGIELLKKYEIATFGSFIIGFPGETEETVRETVDFIEETEMDFYRTQQWYFEPITPIWKQKDKYKIKGESFEWSHETMDAKTACDIVDQNFLSIKNSLWLPQYNFDFDNLLHLLHRGKTLPQLKQFIAAFNEGVRDKLLHPHKEEADVSVLKKMKEAWAGETETTEMMPLQEATADAQLNDMFKF</sequence>
<dbReference type="SFLD" id="SFLDG01082">
    <property type="entry name" value="B12-binding_domain_containing"/>
    <property type="match status" value="1"/>
</dbReference>
<evidence type="ECO:0000313" key="10">
    <source>
        <dbReference type="Proteomes" id="UP000812961"/>
    </source>
</evidence>
<keyword evidence="5" id="KW-0479">Metal-binding</keyword>
<keyword evidence="4" id="KW-0949">S-adenosyl-L-methionine</keyword>
<dbReference type="InterPro" id="IPR007197">
    <property type="entry name" value="rSAM"/>
</dbReference>
<evidence type="ECO:0000256" key="2">
    <source>
        <dbReference type="ARBA" id="ARBA00022603"/>
    </source>
</evidence>
<dbReference type="NCBIfam" id="TIGR04479">
    <property type="entry name" value="bcpD_PhpK_rSAM"/>
    <property type="match status" value="1"/>
</dbReference>
<evidence type="ECO:0000256" key="1">
    <source>
        <dbReference type="ARBA" id="ARBA00001966"/>
    </source>
</evidence>
<dbReference type="PANTHER" id="PTHR43409">
    <property type="entry name" value="ANAEROBIC MAGNESIUM-PROTOPORPHYRIN IX MONOMETHYL ESTER CYCLASE-RELATED"/>
    <property type="match status" value="1"/>
</dbReference>
<feature type="domain" description="Radical SAM core" evidence="8">
    <location>
        <begin position="241"/>
        <end position="460"/>
    </location>
</feature>
<proteinExistence type="predicted"/>
<accession>A0ABS7GIF6</accession>
<evidence type="ECO:0000256" key="6">
    <source>
        <dbReference type="ARBA" id="ARBA00023004"/>
    </source>
</evidence>
<keyword evidence="7" id="KW-0411">Iron-sulfur</keyword>
<evidence type="ECO:0000313" key="9">
    <source>
        <dbReference type="EMBL" id="MBW8687201.1"/>
    </source>
</evidence>
<evidence type="ECO:0000256" key="4">
    <source>
        <dbReference type="ARBA" id="ARBA00022691"/>
    </source>
</evidence>
<dbReference type="InterPro" id="IPR006638">
    <property type="entry name" value="Elp3/MiaA/NifB-like_rSAM"/>
</dbReference>
<dbReference type="PANTHER" id="PTHR43409:SF7">
    <property type="entry name" value="BLL1977 PROTEIN"/>
    <property type="match status" value="1"/>
</dbReference>
<keyword evidence="3" id="KW-0808">Transferase</keyword>
<dbReference type="InterPro" id="IPR023404">
    <property type="entry name" value="rSAM_horseshoe"/>
</dbReference>
<dbReference type="InterPro" id="IPR031003">
    <property type="entry name" value="BcpD_PhpK_rSAM"/>
</dbReference>
<dbReference type="InterPro" id="IPR036724">
    <property type="entry name" value="Cobalamin-bd_sf"/>
</dbReference>
<dbReference type="SFLD" id="SFLDS00029">
    <property type="entry name" value="Radical_SAM"/>
    <property type="match status" value="1"/>
</dbReference>
<comment type="cofactor">
    <cofactor evidence="1">
        <name>[4Fe-4S] cluster</name>
        <dbReference type="ChEBI" id="CHEBI:49883"/>
    </cofactor>
</comment>
<evidence type="ECO:0000256" key="3">
    <source>
        <dbReference type="ARBA" id="ARBA00022679"/>
    </source>
</evidence>
<dbReference type="InterPro" id="IPR058240">
    <property type="entry name" value="rSAM_sf"/>
</dbReference>
<gene>
    <name evidence="9" type="ORF">K1Y79_22880</name>
</gene>
<dbReference type="Gene3D" id="3.80.30.20">
    <property type="entry name" value="tm_1862 like domain"/>
    <property type="match status" value="1"/>
</dbReference>
<keyword evidence="6" id="KW-0408">Iron</keyword>
<dbReference type="SMART" id="SM00729">
    <property type="entry name" value="Elp3"/>
    <property type="match status" value="1"/>
</dbReference>
<protein>
    <submittedName>
        <fullName evidence="9">PhpK family radical SAM P-methyltransferase</fullName>
    </submittedName>
</protein>
<dbReference type="Proteomes" id="UP000812961">
    <property type="component" value="Unassembled WGS sequence"/>
</dbReference>
<dbReference type="CDD" id="cd01335">
    <property type="entry name" value="Radical_SAM"/>
    <property type="match status" value="1"/>
</dbReference>
<dbReference type="SUPFAM" id="SSF52242">
    <property type="entry name" value="Cobalamin (vitamin B12)-binding domain"/>
    <property type="match status" value="1"/>
</dbReference>
<dbReference type="Pfam" id="PF04055">
    <property type="entry name" value="Radical_SAM"/>
    <property type="match status" value="1"/>
</dbReference>
<dbReference type="SUPFAM" id="SSF102114">
    <property type="entry name" value="Radical SAM enzymes"/>
    <property type="match status" value="1"/>
</dbReference>
<dbReference type="SFLD" id="SFLDG01123">
    <property type="entry name" value="methyltransferase_(Class_B)"/>
    <property type="match status" value="1"/>
</dbReference>
<organism evidence="9 10">
    <name type="scientific">Chitinophaga rhizophila</name>
    <dbReference type="NCBI Taxonomy" id="2866212"/>
    <lineage>
        <taxon>Bacteria</taxon>
        <taxon>Pseudomonadati</taxon>
        <taxon>Bacteroidota</taxon>
        <taxon>Chitinophagia</taxon>
        <taxon>Chitinophagales</taxon>
        <taxon>Chitinophagaceae</taxon>
        <taxon>Chitinophaga</taxon>
    </lineage>
</organism>
<keyword evidence="2" id="KW-0489">Methyltransferase</keyword>
<name>A0ABS7GIF6_9BACT</name>
<dbReference type="InterPro" id="IPR051198">
    <property type="entry name" value="BchE-like"/>
</dbReference>
<evidence type="ECO:0000259" key="8">
    <source>
        <dbReference type="PROSITE" id="PS51918"/>
    </source>
</evidence>
<dbReference type="EMBL" id="JAICCF010000004">
    <property type="protein sequence ID" value="MBW8687201.1"/>
    <property type="molecule type" value="Genomic_DNA"/>
</dbReference>
<dbReference type="PROSITE" id="PS51918">
    <property type="entry name" value="RADICAL_SAM"/>
    <property type="match status" value="1"/>
</dbReference>
<dbReference type="RefSeq" id="WP_220252523.1">
    <property type="nucleotide sequence ID" value="NZ_JAICCF010000004.1"/>
</dbReference>
<reference evidence="9 10" key="1">
    <citation type="submission" date="2021-08" db="EMBL/GenBank/DDBJ databases">
        <title>The genome sequence of Chitinophaga sp. B61.</title>
        <authorList>
            <person name="Zhang X."/>
        </authorList>
    </citation>
    <scope>NUCLEOTIDE SEQUENCE [LARGE SCALE GENOMIC DNA]</scope>
    <source>
        <strain evidence="9 10">B61</strain>
    </source>
</reference>